<gene>
    <name evidence="10" type="ORF">AYI70_g1302</name>
</gene>
<feature type="compositionally biased region" description="Basic and acidic residues" evidence="7">
    <location>
        <begin position="1"/>
        <end position="11"/>
    </location>
</feature>
<dbReference type="PROSITE" id="PS51194">
    <property type="entry name" value="HELICASE_CTER"/>
    <property type="match status" value="1"/>
</dbReference>
<proteinExistence type="predicted"/>
<dbReference type="InterPro" id="IPR011545">
    <property type="entry name" value="DEAD/DEAH_box_helicase_dom"/>
</dbReference>
<dbReference type="GO" id="GO:0005524">
    <property type="term" value="F:ATP binding"/>
    <property type="evidence" value="ECO:0007669"/>
    <property type="project" value="UniProtKB-KW"/>
</dbReference>
<evidence type="ECO:0000313" key="11">
    <source>
        <dbReference type="Proteomes" id="UP000187283"/>
    </source>
</evidence>
<dbReference type="SMART" id="SM00490">
    <property type="entry name" value="HELICc"/>
    <property type="match status" value="1"/>
</dbReference>
<dbReference type="Pfam" id="PF21010">
    <property type="entry name" value="HA2_C"/>
    <property type="match status" value="1"/>
</dbReference>
<keyword evidence="11" id="KW-1185">Reference proteome</keyword>
<dbReference type="GO" id="GO:0005730">
    <property type="term" value="C:nucleolus"/>
    <property type="evidence" value="ECO:0007669"/>
    <property type="project" value="UniProtKB-ARBA"/>
</dbReference>
<dbReference type="Pfam" id="PF04408">
    <property type="entry name" value="WHD_HA2"/>
    <property type="match status" value="1"/>
</dbReference>
<dbReference type="EC" id="3.6.4.13" evidence="1"/>
<keyword evidence="4 10" id="KW-0347">Helicase</keyword>
<evidence type="ECO:0000256" key="7">
    <source>
        <dbReference type="SAM" id="MobiDB-lite"/>
    </source>
</evidence>
<dbReference type="EMBL" id="LSSN01000269">
    <property type="protein sequence ID" value="OMJ24839.1"/>
    <property type="molecule type" value="Genomic_DNA"/>
</dbReference>
<evidence type="ECO:0000256" key="2">
    <source>
        <dbReference type="ARBA" id="ARBA00022741"/>
    </source>
</evidence>
<dbReference type="GO" id="GO:0016787">
    <property type="term" value="F:hydrolase activity"/>
    <property type="evidence" value="ECO:0007669"/>
    <property type="project" value="UniProtKB-KW"/>
</dbReference>
<comment type="caution">
    <text evidence="10">The sequence shown here is derived from an EMBL/GenBank/DDBJ whole genome shotgun (WGS) entry which is preliminary data.</text>
</comment>
<dbReference type="PANTHER" id="PTHR18934:SF118">
    <property type="entry name" value="ATP-DEPENDENT RNA HELICASE DHX33"/>
    <property type="match status" value="1"/>
</dbReference>
<dbReference type="FunFam" id="3.40.50.300:FF:000145">
    <property type="entry name" value="probable ATP-dependent RNA helicase DHX40"/>
    <property type="match status" value="1"/>
</dbReference>
<evidence type="ECO:0000256" key="1">
    <source>
        <dbReference type="ARBA" id="ARBA00012552"/>
    </source>
</evidence>
<dbReference type="InterPro" id="IPR027417">
    <property type="entry name" value="P-loop_NTPase"/>
</dbReference>
<name>A0A1R1YD73_9FUNG</name>
<dbReference type="InterPro" id="IPR011709">
    <property type="entry name" value="DEAD-box_helicase_OB_fold"/>
</dbReference>
<dbReference type="Gene3D" id="1.20.120.1080">
    <property type="match status" value="1"/>
</dbReference>
<dbReference type="CDD" id="cd18791">
    <property type="entry name" value="SF2_C_RHA"/>
    <property type="match status" value="1"/>
</dbReference>
<dbReference type="Proteomes" id="UP000187283">
    <property type="component" value="Unassembled WGS sequence"/>
</dbReference>
<dbReference type="STRING" id="133412.A0A1R1YD73"/>
<comment type="catalytic activity">
    <reaction evidence="6">
        <text>ATP + H2O = ADP + phosphate + H(+)</text>
        <dbReference type="Rhea" id="RHEA:13065"/>
        <dbReference type="ChEBI" id="CHEBI:15377"/>
        <dbReference type="ChEBI" id="CHEBI:15378"/>
        <dbReference type="ChEBI" id="CHEBI:30616"/>
        <dbReference type="ChEBI" id="CHEBI:43474"/>
        <dbReference type="ChEBI" id="CHEBI:456216"/>
        <dbReference type="EC" id="3.6.4.13"/>
    </reaction>
</comment>
<keyword evidence="3" id="KW-0378">Hydrolase</keyword>
<organism evidence="10 11">
    <name type="scientific">Smittium culicis</name>
    <dbReference type="NCBI Taxonomy" id="133412"/>
    <lineage>
        <taxon>Eukaryota</taxon>
        <taxon>Fungi</taxon>
        <taxon>Fungi incertae sedis</taxon>
        <taxon>Zoopagomycota</taxon>
        <taxon>Kickxellomycotina</taxon>
        <taxon>Harpellomycetes</taxon>
        <taxon>Harpellales</taxon>
        <taxon>Legeriomycetaceae</taxon>
        <taxon>Smittium</taxon>
    </lineage>
</organism>
<dbReference type="InterPro" id="IPR003593">
    <property type="entry name" value="AAA+_ATPase"/>
</dbReference>
<sequence>MKNKNKSESFNKSKKNGIPKNELTSNNHSSDNSNSNKSDLNIKSQKLLKQRQELPIFSAKREIVDYIYKNKTVILVGETGSGKTTQIPQFLYEEGLVRKNNCAIAITQPRRVAATSISKRVADEVGTKLGARVGYTIRFDDCSSKYTKIKYLTDGMLLREVLSDPLLLKYRIVILDEAHERTLRTDVLFGMLKEIQVKREKLAKDQREKMRSLKASEMHKAPLNVRGPKTHVKFDNSDSESESESDAKEAIIKKVKVQEDEIFELKIVVMSATLDAEKFSNYFNGAPILYVSGRQYPVKIKYTYEPQNDYLDAAHLTVMQTHLETNTDSGDILVFLSGQEEIESLEKLIRETSKHLPKSKKGLVVAPIYAALPQNLQNKVFEKLPSDHRKVVLATNIAETSITIPGIRYVIDTGVHKVRGFDARVGVESLLVEPVSKSSARQRAGRAGRIDSGVCYRLYTENDFEKLTEDDVPEIMRRQLTSVILMLKASGIDDVIGFDYMDPPSKSALKNALLELYSLEALDDSGKLTDLGRWMAEFPLDPVYSKVLYESIKHKCTSEALDLVAALSVDSLFYSPIDNREAAFNAHKQFQSLNGDHWTVINLLKAFNEYKNNSSKVVIFDQLENDPDSFELYENANNKDKSSSDKLEFWCKKNFVSFRNLSHVIRIRQQISNLASNLNIDVSTSCGDDTDTVLICLLSGFFYKCAMLQPDGTYRSLTGSQTVHIHPTSSMFRKKTAAIVYDQLVFTNKLYAKSVSAIQPGWLSIAAPRLYGNNSF</sequence>
<evidence type="ECO:0000313" key="10">
    <source>
        <dbReference type="EMBL" id="OMJ24839.1"/>
    </source>
</evidence>
<dbReference type="PANTHER" id="PTHR18934">
    <property type="entry name" value="ATP-DEPENDENT RNA HELICASE"/>
    <property type="match status" value="1"/>
</dbReference>
<evidence type="ECO:0000259" key="9">
    <source>
        <dbReference type="PROSITE" id="PS51194"/>
    </source>
</evidence>
<feature type="domain" description="Helicase ATP-binding" evidence="8">
    <location>
        <begin position="64"/>
        <end position="292"/>
    </location>
</feature>
<reference evidence="10 11" key="1">
    <citation type="submission" date="2017-01" db="EMBL/GenBank/DDBJ databases">
        <authorList>
            <person name="Mah S.A."/>
            <person name="Swanson W.J."/>
            <person name="Moy G.W."/>
            <person name="Vacquier V.D."/>
        </authorList>
    </citation>
    <scope>NUCLEOTIDE SEQUENCE [LARGE SCALE GENOMIC DNA]</scope>
    <source>
        <strain evidence="10 11">GSMNP</strain>
    </source>
</reference>
<evidence type="ECO:0000256" key="4">
    <source>
        <dbReference type="ARBA" id="ARBA00022806"/>
    </source>
</evidence>
<dbReference type="Gene3D" id="3.40.50.300">
    <property type="entry name" value="P-loop containing nucleotide triphosphate hydrolases"/>
    <property type="match status" value="2"/>
</dbReference>
<evidence type="ECO:0000256" key="5">
    <source>
        <dbReference type="ARBA" id="ARBA00022840"/>
    </source>
</evidence>
<dbReference type="InterPro" id="IPR001650">
    <property type="entry name" value="Helicase_C-like"/>
</dbReference>
<dbReference type="GO" id="GO:0003724">
    <property type="term" value="F:RNA helicase activity"/>
    <property type="evidence" value="ECO:0007669"/>
    <property type="project" value="UniProtKB-EC"/>
</dbReference>
<dbReference type="GO" id="GO:0045943">
    <property type="term" value="P:positive regulation of transcription by RNA polymerase I"/>
    <property type="evidence" value="ECO:0007669"/>
    <property type="project" value="TreeGrafter"/>
</dbReference>
<dbReference type="PROSITE" id="PS51192">
    <property type="entry name" value="HELICASE_ATP_BIND_1"/>
    <property type="match status" value="1"/>
</dbReference>
<dbReference type="SMART" id="SM00487">
    <property type="entry name" value="DEXDc"/>
    <property type="match status" value="1"/>
</dbReference>
<feature type="region of interest" description="Disordered" evidence="7">
    <location>
        <begin position="1"/>
        <end position="40"/>
    </location>
</feature>
<keyword evidence="5" id="KW-0067">ATP-binding</keyword>
<dbReference type="Pfam" id="PF07717">
    <property type="entry name" value="OB_NTP_bind"/>
    <property type="match status" value="1"/>
</dbReference>
<dbReference type="Pfam" id="PF00270">
    <property type="entry name" value="DEAD"/>
    <property type="match status" value="1"/>
</dbReference>
<dbReference type="OrthoDB" id="10253254at2759"/>
<evidence type="ECO:0000259" key="8">
    <source>
        <dbReference type="PROSITE" id="PS51192"/>
    </source>
</evidence>
<protein>
    <recommendedName>
        <fullName evidence="1">RNA helicase</fullName>
        <ecNumber evidence="1">3.6.4.13</ecNumber>
    </recommendedName>
</protein>
<dbReference type="InterPro" id="IPR014001">
    <property type="entry name" value="Helicase_ATP-bd"/>
</dbReference>
<dbReference type="SMART" id="SM00382">
    <property type="entry name" value="AAA"/>
    <property type="match status" value="1"/>
</dbReference>
<evidence type="ECO:0000256" key="3">
    <source>
        <dbReference type="ARBA" id="ARBA00022801"/>
    </source>
</evidence>
<dbReference type="AlphaFoldDB" id="A0A1R1YD73"/>
<dbReference type="InterPro" id="IPR007502">
    <property type="entry name" value="Helicase-assoc_dom"/>
</dbReference>
<dbReference type="Pfam" id="PF00271">
    <property type="entry name" value="Helicase_C"/>
    <property type="match status" value="1"/>
</dbReference>
<keyword evidence="2" id="KW-0547">Nucleotide-binding</keyword>
<feature type="domain" description="Helicase C-terminal" evidence="9">
    <location>
        <begin position="317"/>
        <end position="491"/>
    </location>
</feature>
<evidence type="ECO:0000256" key="6">
    <source>
        <dbReference type="ARBA" id="ARBA00047984"/>
    </source>
</evidence>
<dbReference type="SMART" id="SM00847">
    <property type="entry name" value="HA2"/>
    <property type="match status" value="1"/>
</dbReference>
<dbReference type="SUPFAM" id="SSF52540">
    <property type="entry name" value="P-loop containing nucleoside triphosphate hydrolases"/>
    <property type="match status" value="1"/>
</dbReference>
<accession>A0A1R1YD73</accession>
<dbReference type="InterPro" id="IPR048333">
    <property type="entry name" value="HA2_WH"/>
</dbReference>
<feature type="compositionally biased region" description="Low complexity" evidence="7">
    <location>
        <begin position="25"/>
        <end position="40"/>
    </location>
</feature>
<dbReference type="GO" id="GO:0003725">
    <property type="term" value="F:double-stranded RNA binding"/>
    <property type="evidence" value="ECO:0007669"/>
    <property type="project" value="TreeGrafter"/>
</dbReference>